<dbReference type="InterPro" id="IPR045175">
    <property type="entry name" value="M28_fam"/>
</dbReference>
<evidence type="ECO:0000313" key="5">
    <source>
        <dbReference type="Proteomes" id="UP001425155"/>
    </source>
</evidence>
<evidence type="ECO:0000256" key="1">
    <source>
        <dbReference type="SAM" id="SignalP"/>
    </source>
</evidence>
<feature type="chain" id="PRO_5046356360" evidence="1">
    <location>
        <begin position="33"/>
        <end position="524"/>
    </location>
</feature>
<gene>
    <name evidence="4" type="ORF">WJX64_04055</name>
</gene>
<dbReference type="RefSeq" id="WP_342112078.1">
    <property type="nucleotide sequence ID" value="NZ_JBCAUN010000001.1"/>
</dbReference>
<protein>
    <submittedName>
        <fullName evidence="4">M20/M25/M40 family metallo-hydrolase</fullName>
    </submittedName>
</protein>
<keyword evidence="5" id="KW-1185">Reference proteome</keyword>
<dbReference type="InterPro" id="IPR006311">
    <property type="entry name" value="TAT_signal"/>
</dbReference>
<evidence type="ECO:0000313" key="4">
    <source>
        <dbReference type="EMBL" id="MEN1945711.1"/>
    </source>
</evidence>
<evidence type="ECO:0000259" key="2">
    <source>
        <dbReference type="Pfam" id="PF02225"/>
    </source>
</evidence>
<proteinExistence type="predicted"/>
<accession>A0ABU9W186</accession>
<dbReference type="InterPro" id="IPR046450">
    <property type="entry name" value="PA_dom_sf"/>
</dbReference>
<keyword evidence="1" id="KW-0732">Signal</keyword>
<dbReference type="SUPFAM" id="SSF53187">
    <property type="entry name" value="Zn-dependent exopeptidases"/>
    <property type="match status" value="1"/>
</dbReference>
<organism evidence="4 5">
    <name type="scientific">Leifsonia stereocauli</name>
    <dbReference type="NCBI Taxonomy" id="3134136"/>
    <lineage>
        <taxon>Bacteria</taxon>
        <taxon>Bacillati</taxon>
        <taxon>Actinomycetota</taxon>
        <taxon>Actinomycetes</taxon>
        <taxon>Micrococcales</taxon>
        <taxon>Microbacteriaceae</taxon>
        <taxon>Leifsonia</taxon>
    </lineage>
</organism>
<dbReference type="Pfam" id="PF04389">
    <property type="entry name" value="Peptidase_M28"/>
    <property type="match status" value="1"/>
</dbReference>
<name>A0ABU9W186_9MICO</name>
<dbReference type="Gene3D" id="3.50.30.30">
    <property type="match status" value="1"/>
</dbReference>
<dbReference type="InterPro" id="IPR003137">
    <property type="entry name" value="PA_domain"/>
</dbReference>
<comment type="caution">
    <text evidence="4">The sequence shown here is derived from an EMBL/GenBank/DDBJ whole genome shotgun (WGS) entry which is preliminary data.</text>
</comment>
<dbReference type="SUPFAM" id="SSF52025">
    <property type="entry name" value="PA domain"/>
    <property type="match status" value="1"/>
</dbReference>
<feature type="domain" description="PA" evidence="2">
    <location>
        <begin position="146"/>
        <end position="246"/>
    </location>
</feature>
<reference evidence="4 5" key="1">
    <citation type="submission" date="2024-03" db="EMBL/GenBank/DDBJ databases">
        <title>YIM 134122 draft genome.</title>
        <authorList>
            <person name="Zuo S."/>
            <person name="Xiong L."/>
        </authorList>
    </citation>
    <scope>NUCLEOTIDE SEQUENCE [LARGE SCALE GENOMIC DNA]</scope>
    <source>
        <strain evidence="4 5">YIM 134122</strain>
    </source>
</reference>
<dbReference type="Gene3D" id="3.40.630.10">
    <property type="entry name" value="Zn peptidases"/>
    <property type="match status" value="1"/>
</dbReference>
<dbReference type="PANTHER" id="PTHR12147:SF26">
    <property type="entry name" value="PEPTIDASE M28 DOMAIN-CONTAINING PROTEIN"/>
    <property type="match status" value="1"/>
</dbReference>
<dbReference type="EMBL" id="JBCLVG010000001">
    <property type="protein sequence ID" value="MEN1945711.1"/>
    <property type="molecule type" value="Genomic_DNA"/>
</dbReference>
<feature type="signal peptide" evidence="1">
    <location>
        <begin position="1"/>
        <end position="32"/>
    </location>
</feature>
<dbReference type="Pfam" id="PF02225">
    <property type="entry name" value="PA"/>
    <property type="match status" value="1"/>
</dbReference>
<feature type="domain" description="Peptidase M28" evidence="3">
    <location>
        <begin position="269"/>
        <end position="484"/>
    </location>
</feature>
<sequence>MSRTQMKRRLAIATSIVLGGALAMTGVSPALASGSQGGGGDGWQKLNSLALRKAITADGLTRHLDALQSIAVRNGGNRASGTPGHEASGAYVEKQLAKAGFTTSRQYFSYEQFVLNDSAFELTAPTPTVYGADDFSAMSYSASGDVSGPVVPVDLNLTGDRASTSGCETADFGGFVVGAIALLQRGTCPFSDKVAHAATAGATAAIIFNQGNDVPGDDRTGVVSGTLGTASAIPAIGTSFAIGESIAATTGSAARVFVDGTLKDTETFNVLADTTGRASETVVVGAHLDSVAEGPGINDNGTGSATLLETAIQLKRLHIQPQNRVRFAFWSGEEDGLQGSNYYVSQLSEKQIAATAVNLNFDMVGSPNAVRFVYDGDGDAFGAAGPEGSAEIEEVFTDYFGMKKLATAPTEFDGRSDYFGFIENGIPAGGLFTGAEGIKTDAEAANFGGTAGAPYDPCYHKACDTTDNVDPVVFEQMADAAAHATLAFAKVRTWTHNHGWGNGHGTGFDKLEERVQNRGSHAFR</sequence>
<evidence type="ECO:0000259" key="3">
    <source>
        <dbReference type="Pfam" id="PF04389"/>
    </source>
</evidence>
<dbReference type="Proteomes" id="UP001425155">
    <property type="component" value="Unassembled WGS sequence"/>
</dbReference>
<dbReference type="InterPro" id="IPR007484">
    <property type="entry name" value="Peptidase_M28"/>
</dbReference>
<dbReference type="PROSITE" id="PS51318">
    <property type="entry name" value="TAT"/>
    <property type="match status" value="1"/>
</dbReference>
<dbReference type="PANTHER" id="PTHR12147">
    <property type="entry name" value="METALLOPEPTIDASE M28 FAMILY MEMBER"/>
    <property type="match status" value="1"/>
</dbReference>